<accession>A2FN67</accession>
<dbReference type="VEuPathDB" id="TrichDB:TVAGG3_0585200"/>
<evidence type="ECO:0000256" key="1">
    <source>
        <dbReference type="ARBA" id="ARBA00022737"/>
    </source>
</evidence>
<reference evidence="4" key="2">
    <citation type="journal article" date="2007" name="Science">
        <title>Draft genome sequence of the sexually transmitted pathogen Trichomonas vaginalis.</title>
        <authorList>
            <person name="Carlton J.M."/>
            <person name="Hirt R.P."/>
            <person name="Silva J.C."/>
            <person name="Delcher A.L."/>
            <person name="Schatz M."/>
            <person name="Zhao Q."/>
            <person name="Wortman J.R."/>
            <person name="Bidwell S.L."/>
            <person name="Alsmark U.C.M."/>
            <person name="Besteiro S."/>
            <person name="Sicheritz-Ponten T."/>
            <person name="Noel C.J."/>
            <person name="Dacks J.B."/>
            <person name="Foster P.G."/>
            <person name="Simillion C."/>
            <person name="Van de Peer Y."/>
            <person name="Miranda-Saavedra D."/>
            <person name="Barton G.J."/>
            <person name="Westrop G.D."/>
            <person name="Mueller S."/>
            <person name="Dessi D."/>
            <person name="Fiori P.L."/>
            <person name="Ren Q."/>
            <person name="Paulsen I."/>
            <person name="Zhang H."/>
            <person name="Bastida-Corcuera F.D."/>
            <person name="Simoes-Barbosa A."/>
            <person name="Brown M.T."/>
            <person name="Hayes R.D."/>
            <person name="Mukherjee M."/>
            <person name="Okumura C.Y."/>
            <person name="Schneider R."/>
            <person name="Smith A.J."/>
            <person name="Vanacova S."/>
            <person name="Villalvazo M."/>
            <person name="Haas B.J."/>
            <person name="Pertea M."/>
            <person name="Feldblyum T.V."/>
            <person name="Utterback T.R."/>
            <person name="Shu C.L."/>
            <person name="Osoegawa K."/>
            <person name="de Jong P.J."/>
            <person name="Hrdy I."/>
            <person name="Horvathova L."/>
            <person name="Zubacova Z."/>
            <person name="Dolezal P."/>
            <person name="Malik S.B."/>
            <person name="Logsdon J.M. Jr."/>
            <person name="Henze K."/>
            <person name="Gupta A."/>
            <person name="Wang C.C."/>
            <person name="Dunne R.L."/>
            <person name="Upcroft J.A."/>
            <person name="Upcroft P."/>
            <person name="White O."/>
            <person name="Salzberg S.L."/>
            <person name="Tang P."/>
            <person name="Chiu C.-H."/>
            <person name="Lee Y.-S."/>
            <person name="Embley T.M."/>
            <person name="Coombs G.H."/>
            <person name="Mottram J.C."/>
            <person name="Tachezy J."/>
            <person name="Fraser-Liggett C.M."/>
            <person name="Johnson P.J."/>
        </authorList>
    </citation>
    <scope>NUCLEOTIDE SEQUENCE [LARGE SCALE GENOMIC DNA]</scope>
    <source>
        <strain evidence="4">G3</strain>
    </source>
</reference>
<dbReference type="KEGG" id="tva:4751390"/>
<evidence type="ECO:0000256" key="3">
    <source>
        <dbReference type="PROSITE-ProRule" id="PRU00023"/>
    </source>
</evidence>
<dbReference type="SMART" id="SM00248">
    <property type="entry name" value="ANK"/>
    <property type="match status" value="1"/>
</dbReference>
<name>A2FN67_TRIV3</name>
<dbReference type="InterPro" id="IPR002110">
    <property type="entry name" value="Ankyrin_rpt"/>
</dbReference>
<dbReference type="SMR" id="A2FN67"/>
<keyword evidence="1" id="KW-0677">Repeat</keyword>
<dbReference type="OrthoDB" id="194358at2759"/>
<gene>
    <name evidence="4" type="ORF">TVAG_092020</name>
</gene>
<dbReference type="PANTHER" id="PTHR24171:SF9">
    <property type="entry name" value="ANKYRIN REPEAT DOMAIN-CONTAINING PROTEIN 39"/>
    <property type="match status" value="1"/>
</dbReference>
<keyword evidence="5" id="KW-1185">Reference proteome</keyword>
<dbReference type="SUPFAM" id="SSF48403">
    <property type="entry name" value="Ankyrin repeat"/>
    <property type="match status" value="1"/>
</dbReference>
<dbReference type="Pfam" id="PF12796">
    <property type="entry name" value="Ank_2"/>
    <property type="match status" value="1"/>
</dbReference>
<sequence length="59" mass="6453">MERNSNDLVELLLSNRATVNANNHDGNTPLHLASMMDDDKVIELLISHGATINPLGIMI</sequence>
<dbReference type="AlphaFoldDB" id="A2FN67"/>
<dbReference type="InterPro" id="IPR036770">
    <property type="entry name" value="Ankyrin_rpt-contain_sf"/>
</dbReference>
<dbReference type="PROSITE" id="PS50088">
    <property type="entry name" value="ANK_REPEAT"/>
    <property type="match status" value="1"/>
</dbReference>
<evidence type="ECO:0000256" key="2">
    <source>
        <dbReference type="ARBA" id="ARBA00023043"/>
    </source>
</evidence>
<dbReference type="InParanoid" id="A2FN67"/>
<proteinExistence type="predicted"/>
<reference evidence="4" key="1">
    <citation type="submission" date="2006-10" db="EMBL/GenBank/DDBJ databases">
        <authorList>
            <person name="Amadeo P."/>
            <person name="Zhao Q."/>
            <person name="Wortman J."/>
            <person name="Fraser-Liggett C."/>
            <person name="Carlton J."/>
        </authorList>
    </citation>
    <scope>NUCLEOTIDE SEQUENCE</scope>
    <source>
        <strain evidence="4">G3</strain>
    </source>
</reference>
<protein>
    <submittedName>
        <fullName evidence="4">Ankyrin repeat protein, putative</fullName>
    </submittedName>
</protein>
<dbReference type="PANTHER" id="PTHR24171">
    <property type="entry name" value="ANKYRIN REPEAT DOMAIN-CONTAINING PROTEIN 39-RELATED"/>
    <property type="match status" value="1"/>
</dbReference>
<dbReference type="Gene3D" id="1.25.40.20">
    <property type="entry name" value="Ankyrin repeat-containing domain"/>
    <property type="match status" value="1"/>
</dbReference>
<dbReference type="PROSITE" id="PS50297">
    <property type="entry name" value="ANK_REP_REGION"/>
    <property type="match status" value="1"/>
</dbReference>
<keyword evidence="2 3" id="KW-0040">ANK repeat</keyword>
<dbReference type="VEuPathDB" id="TrichDB:TVAG_092020"/>
<evidence type="ECO:0000313" key="5">
    <source>
        <dbReference type="Proteomes" id="UP000001542"/>
    </source>
</evidence>
<organism evidence="4 5">
    <name type="scientific">Trichomonas vaginalis (strain ATCC PRA-98 / G3)</name>
    <dbReference type="NCBI Taxonomy" id="412133"/>
    <lineage>
        <taxon>Eukaryota</taxon>
        <taxon>Metamonada</taxon>
        <taxon>Parabasalia</taxon>
        <taxon>Trichomonadida</taxon>
        <taxon>Trichomonadidae</taxon>
        <taxon>Trichomonas</taxon>
    </lineage>
</organism>
<dbReference type="Proteomes" id="UP000001542">
    <property type="component" value="Unassembled WGS sequence"/>
</dbReference>
<evidence type="ECO:0000313" key="4">
    <source>
        <dbReference type="EMBL" id="EAX93667.1"/>
    </source>
</evidence>
<dbReference type="RefSeq" id="XP_001306597.1">
    <property type="nucleotide sequence ID" value="XM_001306596.1"/>
</dbReference>
<feature type="repeat" description="ANK" evidence="3">
    <location>
        <begin position="25"/>
        <end position="53"/>
    </location>
</feature>
<dbReference type="EMBL" id="DS113899">
    <property type="protein sequence ID" value="EAX93667.1"/>
    <property type="molecule type" value="Genomic_DNA"/>
</dbReference>